<proteinExistence type="predicted"/>
<organism evidence="1 2">
    <name type="scientific">Streptomyces tendae</name>
    <dbReference type="NCBI Taxonomy" id="1932"/>
    <lineage>
        <taxon>Bacteria</taxon>
        <taxon>Bacillati</taxon>
        <taxon>Actinomycetota</taxon>
        <taxon>Actinomycetes</taxon>
        <taxon>Kitasatosporales</taxon>
        <taxon>Streptomycetaceae</taxon>
        <taxon>Streptomyces</taxon>
    </lineage>
</organism>
<sequence>MTFPTWVPTRRRLADTALAALAPVCACVLALGGLAVWTSTGNAGTPARIGVTDARLFLPSQGVPETAAFFRITNTGGARDRLVEVTSPEVAEGISLSSHRMTATGAAYRWPTDSLPILAGRTLDMSPLTSDVTVPATARWEAGDLVPFTLHFERSGRVEALAVVVQPGTETRARDAGNDEG</sequence>
<dbReference type="Gene3D" id="2.60.40.1890">
    <property type="entry name" value="PCu(A)C copper chaperone"/>
    <property type="match status" value="1"/>
</dbReference>
<dbReference type="InterPro" id="IPR058248">
    <property type="entry name" value="Lxx211020-like"/>
</dbReference>
<dbReference type="Proteomes" id="UP001610810">
    <property type="component" value="Unassembled WGS sequence"/>
</dbReference>
<dbReference type="SUPFAM" id="SSF110087">
    <property type="entry name" value="DR1885-like metal-binding protein"/>
    <property type="match status" value="1"/>
</dbReference>
<dbReference type="RefSeq" id="WP_356530671.1">
    <property type="nucleotide sequence ID" value="NZ_JBEXMU010000022.1"/>
</dbReference>
<name>A0ABW7S939_STRTE</name>
<dbReference type="EMBL" id="JBIQWK010000010">
    <property type="protein sequence ID" value="MFI0575848.1"/>
    <property type="molecule type" value="Genomic_DNA"/>
</dbReference>
<reference evidence="1 2" key="1">
    <citation type="submission" date="2024-10" db="EMBL/GenBank/DDBJ databases">
        <authorList>
            <person name="Wannawong T."/>
            <person name="Kuncharoen N."/>
            <person name="Mhuantong W."/>
        </authorList>
    </citation>
    <scope>NUCLEOTIDE SEQUENCE [LARGE SCALE GENOMIC DNA]</scope>
    <source>
        <strain evidence="1 2">CALK1-4</strain>
    </source>
</reference>
<protein>
    <submittedName>
        <fullName evidence="1">Copper chaperone PCu(A)C</fullName>
    </submittedName>
</protein>
<dbReference type="Pfam" id="PF04314">
    <property type="entry name" value="PCuAC"/>
    <property type="match status" value="1"/>
</dbReference>
<dbReference type="PANTHER" id="PTHR36302">
    <property type="entry name" value="BLR7088 PROTEIN"/>
    <property type="match status" value="1"/>
</dbReference>
<dbReference type="InterPro" id="IPR036182">
    <property type="entry name" value="PCuAC_sf"/>
</dbReference>
<dbReference type="InterPro" id="IPR007410">
    <property type="entry name" value="LpqE-like"/>
</dbReference>
<evidence type="ECO:0000313" key="2">
    <source>
        <dbReference type="Proteomes" id="UP001610810"/>
    </source>
</evidence>
<evidence type="ECO:0000313" key="1">
    <source>
        <dbReference type="EMBL" id="MFI0575848.1"/>
    </source>
</evidence>
<dbReference type="PANTHER" id="PTHR36302:SF1">
    <property type="entry name" value="COPPER CHAPERONE PCU(A)C"/>
    <property type="match status" value="1"/>
</dbReference>
<accession>A0ABW7S939</accession>
<keyword evidence="2" id="KW-1185">Reference proteome</keyword>
<gene>
    <name evidence="1" type="ORF">ACH3YB_29875</name>
</gene>
<comment type="caution">
    <text evidence="1">The sequence shown here is derived from an EMBL/GenBank/DDBJ whole genome shotgun (WGS) entry which is preliminary data.</text>
</comment>